<dbReference type="Proteomes" id="UP000232122">
    <property type="component" value="Unassembled WGS sequence"/>
</dbReference>
<reference evidence="2 3" key="1">
    <citation type="journal article" date="2018" name="Microb. Genom.">
        <title>Deciphering the unexplored Leptospira diversity from soils uncovers genomic evolution to virulence.</title>
        <authorList>
            <person name="Thibeaux R."/>
            <person name="Iraola G."/>
            <person name="Ferres I."/>
            <person name="Bierque E."/>
            <person name="Girault D."/>
            <person name="Soupe-Gilbert M.E."/>
            <person name="Picardeau M."/>
            <person name="Goarant C."/>
        </authorList>
    </citation>
    <scope>NUCLEOTIDE SEQUENCE [LARGE SCALE GENOMIC DNA]</scope>
    <source>
        <strain evidence="2 3">ATI7-C-A5</strain>
    </source>
</reference>
<dbReference type="RefSeq" id="WP_100746291.1">
    <property type="nucleotide sequence ID" value="NZ_NPEF02000012.1"/>
</dbReference>
<accession>A0AAE4TZ45</accession>
<comment type="caution">
    <text evidence="2">The sequence shown here is derived from an EMBL/GenBank/DDBJ whole genome shotgun (WGS) entry which is preliminary data.</text>
</comment>
<name>A0AAE4TZ45_9LEPT</name>
<protein>
    <submittedName>
        <fullName evidence="2">Uncharacterized protein</fullName>
    </submittedName>
</protein>
<feature type="compositionally biased region" description="Low complexity" evidence="1">
    <location>
        <begin position="73"/>
        <end position="87"/>
    </location>
</feature>
<evidence type="ECO:0000313" key="2">
    <source>
        <dbReference type="EMBL" id="MDV6236120.1"/>
    </source>
</evidence>
<evidence type="ECO:0000313" key="3">
    <source>
        <dbReference type="Proteomes" id="UP000232122"/>
    </source>
</evidence>
<dbReference type="AlphaFoldDB" id="A0AAE4TZ45"/>
<sequence>MRLSPKFIPFLFFLFLESCDVDTSGCEKNCDIQLSTCLLVAVNSGAANQSLAVPFICYQICDTCKDNCKVRTSSGGSNRIGSRSTGSGSRGGGGGSGSGSGGGGSGGGSGGHGGGGHGGGGIVF</sequence>
<organism evidence="2 3">
    <name type="scientific">Leptospira ellisii</name>
    <dbReference type="NCBI Taxonomy" id="2023197"/>
    <lineage>
        <taxon>Bacteria</taxon>
        <taxon>Pseudomonadati</taxon>
        <taxon>Spirochaetota</taxon>
        <taxon>Spirochaetia</taxon>
        <taxon>Leptospirales</taxon>
        <taxon>Leptospiraceae</taxon>
        <taxon>Leptospira</taxon>
    </lineage>
</organism>
<feature type="compositionally biased region" description="Gly residues" evidence="1">
    <location>
        <begin position="88"/>
        <end position="124"/>
    </location>
</feature>
<proteinExistence type="predicted"/>
<feature type="region of interest" description="Disordered" evidence="1">
    <location>
        <begin position="71"/>
        <end position="124"/>
    </location>
</feature>
<dbReference type="EMBL" id="NPEF02000012">
    <property type="protein sequence ID" value="MDV6236120.1"/>
    <property type="molecule type" value="Genomic_DNA"/>
</dbReference>
<keyword evidence="3" id="KW-1185">Reference proteome</keyword>
<gene>
    <name evidence="2" type="ORF">CH379_010850</name>
</gene>
<evidence type="ECO:0000256" key="1">
    <source>
        <dbReference type="SAM" id="MobiDB-lite"/>
    </source>
</evidence>